<dbReference type="GO" id="GO:0042102">
    <property type="term" value="P:positive regulation of T cell proliferation"/>
    <property type="evidence" value="ECO:0007669"/>
    <property type="project" value="TreeGrafter"/>
</dbReference>
<dbReference type="Pfam" id="PF07686">
    <property type="entry name" value="V-set"/>
    <property type="match status" value="1"/>
</dbReference>
<dbReference type="GO" id="GO:0009897">
    <property type="term" value="C:external side of plasma membrane"/>
    <property type="evidence" value="ECO:0007669"/>
    <property type="project" value="TreeGrafter"/>
</dbReference>
<evidence type="ECO:0000256" key="10">
    <source>
        <dbReference type="ARBA" id="ARBA00023319"/>
    </source>
</evidence>
<keyword evidence="10" id="KW-0393">Immunoglobulin domain</keyword>
<dbReference type="GO" id="GO:0071222">
    <property type="term" value="P:cellular response to lipopolysaccharide"/>
    <property type="evidence" value="ECO:0007669"/>
    <property type="project" value="TreeGrafter"/>
</dbReference>
<keyword evidence="14" id="KW-1185">Reference proteome</keyword>
<name>A0A669F221_ORENI</name>
<dbReference type="PANTHER" id="PTHR25466:SF14">
    <property type="entry name" value="BUTYROPHILIN SUBFAMILY 2 MEMBER A2-LIKE-RELATED"/>
    <property type="match status" value="1"/>
</dbReference>
<evidence type="ECO:0000256" key="4">
    <source>
        <dbReference type="ARBA" id="ARBA00022729"/>
    </source>
</evidence>
<evidence type="ECO:0000256" key="8">
    <source>
        <dbReference type="ARBA" id="ARBA00023170"/>
    </source>
</evidence>
<keyword evidence="9" id="KW-0325">Glycoprotein</keyword>
<dbReference type="InParanoid" id="A0A669F221"/>
<evidence type="ECO:0000256" key="5">
    <source>
        <dbReference type="ARBA" id="ARBA00022989"/>
    </source>
</evidence>
<protein>
    <recommendedName>
        <fullName evidence="12">Ig-like domain-containing protein</fullName>
    </recommendedName>
</protein>
<keyword evidence="5" id="KW-1133">Transmembrane helix</keyword>
<proteinExistence type="predicted"/>
<dbReference type="Gene3D" id="2.60.40.10">
    <property type="entry name" value="Immunoglobulins"/>
    <property type="match status" value="1"/>
</dbReference>
<sequence length="207" mass="23129">TASGQTSTVWNPGCAHVDKDGVGLQTGSYSVEVEEGAESVEVEEGAESVQLPCKITENLPEDSRVEWERIEPGFMMVHVYENGSDQPEEQHQDYRDRTKMNEDLLKTGDLSLTLQHPTERDSGKYKCDVTRNGVIRSEKVKLTVRGLYVCVYSSFCVSYCTCFSYLCGKQNFKFTVVVLVGPSDRNPHEESSGPGSNKGHQEQKQLH</sequence>
<dbReference type="InterPro" id="IPR051713">
    <property type="entry name" value="T-cell_Activation_Regulation"/>
</dbReference>
<evidence type="ECO:0000256" key="3">
    <source>
        <dbReference type="ARBA" id="ARBA00022692"/>
    </source>
</evidence>
<dbReference type="InterPro" id="IPR007110">
    <property type="entry name" value="Ig-like_dom"/>
</dbReference>
<evidence type="ECO:0000256" key="7">
    <source>
        <dbReference type="ARBA" id="ARBA00023157"/>
    </source>
</evidence>
<feature type="region of interest" description="Disordered" evidence="11">
    <location>
        <begin position="185"/>
        <end position="207"/>
    </location>
</feature>
<evidence type="ECO:0000256" key="9">
    <source>
        <dbReference type="ARBA" id="ARBA00023180"/>
    </source>
</evidence>
<evidence type="ECO:0000256" key="11">
    <source>
        <dbReference type="SAM" id="MobiDB-lite"/>
    </source>
</evidence>
<dbReference type="PROSITE" id="PS50835">
    <property type="entry name" value="IG_LIKE"/>
    <property type="match status" value="1"/>
</dbReference>
<dbReference type="InterPro" id="IPR036179">
    <property type="entry name" value="Ig-like_dom_sf"/>
</dbReference>
<evidence type="ECO:0000256" key="6">
    <source>
        <dbReference type="ARBA" id="ARBA00023136"/>
    </source>
</evidence>
<dbReference type="InterPro" id="IPR003599">
    <property type="entry name" value="Ig_sub"/>
</dbReference>
<dbReference type="GO" id="GO:0031295">
    <property type="term" value="P:T cell costimulation"/>
    <property type="evidence" value="ECO:0007669"/>
    <property type="project" value="TreeGrafter"/>
</dbReference>
<organism evidence="13 14">
    <name type="scientific">Oreochromis niloticus</name>
    <name type="common">Nile tilapia</name>
    <name type="synonym">Tilapia nilotica</name>
    <dbReference type="NCBI Taxonomy" id="8128"/>
    <lineage>
        <taxon>Eukaryota</taxon>
        <taxon>Metazoa</taxon>
        <taxon>Chordata</taxon>
        <taxon>Craniata</taxon>
        <taxon>Vertebrata</taxon>
        <taxon>Euteleostomi</taxon>
        <taxon>Actinopterygii</taxon>
        <taxon>Neopterygii</taxon>
        <taxon>Teleostei</taxon>
        <taxon>Neoteleostei</taxon>
        <taxon>Acanthomorphata</taxon>
        <taxon>Ovalentaria</taxon>
        <taxon>Cichlomorphae</taxon>
        <taxon>Cichliformes</taxon>
        <taxon>Cichlidae</taxon>
        <taxon>African cichlids</taxon>
        <taxon>Pseudocrenilabrinae</taxon>
        <taxon>Oreochromini</taxon>
        <taxon>Oreochromis</taxon>
    </lineage>
</organism>
<comment type="subcellular location">
    <subcellularLocation>
        <location evidence="1">Cell membrane</location>
        <topology evidence="1">Single-pass type I membrane protein</topology>
    </subcellularLocation>
</comment>
<evidence type="ECO:0000313" key="13">
    <source>
        <dbReference type="Ensembl" id="ENSONIP00000077934.1"/>
    </source>
</evidence>
<dbReference type="InterPro" id="IPR013783">
    <property type="entry name" value="Ig-like_fold"/>
</dbReference>
<keyword evidence="6" id="KW-0472">Membrane</keyword>
<dbReference type="Proteomes" id="UP000005207">
    <property type="component" value="Linkage group LG23"/>
</dbReference>
<reference evidence="13" key="2">
    <citation type="submission" date="2025-08" db="UniProtKB">
        <authorList>
            <consortium name="Ensembl"/>
        </authorList>
    </citation>
    <scope>IDENTIFICATION</scope>
</reference>
<dbReference type="AlphaFoldDB" id="A0A669F221"/>
<dbReference type="OMA" id="CKITENL"/>
<evidence type="ECO:0000259" key="12">
    <source>
        <dbReference type="PROSITE" id="PS50835"/>
    </source>
</evidence>
<keyword evidence="3" id="KW-0812">Transmembrane</keyword>
<dbReference type="SMART" id="SM00409">
    <property type="entry name" value="IG"/>
    <property type="match status" value="1"/>
</dbReference>
<keyword evidence="2" id="KW-1003">Cell membrane</keyword>
<dbReference type="Ensembl" id="ENSONIT00000039360.1">
    <property type="protein sequence ID" value="ENSONIP00000077934.1"/>
    <property type="gene ID" value="ENSONIG00000040193.1"/>
</dbReference>
<dbReference type="PANTHER" id="PTHR25466">
    <property type="entry name" value="T-LYMPHOCYTE ACTIVATION ANTIGEN"/>
    <property type="match status" value="1"/>
</dbReference>
<dbReference type="GeneTree" id="ENSGT01150000287170"/>
<feature type="domain" description="Ig-like" evidence="12">
    <location>
        <begin position="12"/>
        <end position="143"/>
    </location>
</feature>
<keyword evidence="8" id="KW-0675">Receptor</keyword>
<dbReference type="InterPro" id="IPR013106">
    <property type="entry name" value="Ig_V-set"/>
</dbReference>
<evidence type="ECO:0000256" key="1">
    <source>
        <dbReference type="ARBA" id="ARBA00004251"/>
    </source>
</evidence>
<reference evidence="13" key="3">
    <citation type="submission" date="2025-09" db="UniProtKB">
        <authorList>
            <consortium name="Ensembl"/>
        </authorList>
    </citation>
    <scope>IDENTIFICATION</scope>
</reference>
<dbReference type="SUPFAM" id="SSF48726">
    <property type="entry name" value="Immunoglobulin"/>
    <property type="match status" value="1"/>
</dbReference>
<dbReference type="GO" id="GO:0006955">
    <property type="term" value="P:immune response"/>
    <property type="evidence" value="ECO:0007669"/>
    <property type="project" value="TreeGrafter"/>
</dbReference>
<accession>A0A669F221</accession>
<dbReference type="GO" id="GO:0007166">
    <property type="term" value="P:cell surface receptor signaling pathway"/>
    <property type="evidence" value="ECO:0007669"/>
    <property type="project" value="TreeGrafter"/>
</dbReference>
<evidence type="ECO:0000256" key="2">
    <source>
        <dbReference type="ARBA" id="ARBA00022475"/>
    </source>
</evidence>
<dbReference type="GO" id="GO:0042130">
    <property type="term" value="P:negative regulation of T cell proliferation"/>
    <property type="evidence" value="ECO:0007669"/>
    <property type="project" value="TreeGrafter"/>
</dbReference>
<reference evidence="14" key="1">
    <citation type="submission" date="2012-01" db="EMBL/GenBank/DDBJ databases">
        <title>The Genome Sequence of Oreochromis niloticus (Nile Tilapia).</title>
        <authorList>
            <consortium name="Broad Institute Genome Assembly Team"/>
            <consortium name="Broad Institute Sequencing Platform"/>
            <person name="Di Palma F."/>
            <person name="Johnson J."/>
            <person name="Lander E.S."/>
            <person name="Lindblad-Toh K."/>
        </authorList>
    </citation>
    <scope>NUCLEOTIDE SEQUENCE [LARGE SCALE GENOMIC DNA]</scope>
</reference>
<keyword evidence="4" id="KW-0732">Signal</keyword>
<evidence type="ECO:0000313" key="14">
    <source>
        <dbReference type="Proteomes" id="UP000005207"/>
    </source>
</evidence>
<keyword evidence="7" id="KW-1015">Disulfide bond</keyword>